<proteinExistence type="inferred from homology"/>
<dbReference type="InterPro" id="IPR050418">
    <property type="entry name" value="D-iso_2-hydroxyacid_DH_PdxB"/>
</dbReference>
<evidence type="ECO:0000259" key="4">
    <source>
        <dbReference type="Pfam" id="PF02826"/>
    </source>
</evidence>
<keyword evidence="2" id="KW-0560">Oxidoreductase</keyword>
<gene>
    <name evidence="5" type="ORF">B0J12DRAFT_673115</name>
</gene>
<dbReference type="EMBL" id="JAGTJR010000024">
    <property type="protein sequence ID" value="KAH7042789.1"/>
    <property type="molecule type" value="Genomic_DNA"/>
</dbReference>
<comment type="caution">
    <text evidence="5">The sequence shown here is derived from an EMBL/GenBank/DDBJ whole genome shotgun (WGS) entry which is preliminary data.</text>
</comment>
<evidence type="ECO:0000256" key="3">
    <source>
        <dbReference type="ARBA" id="ARBA00023027"/>
    </source>
</evidence>
<keyword evidence="6" id="KW-1185">Reference proteome</keyword>
<dbReference type="Proteomes" id="UP000774617">
    <property type="component" value="Unassembled WGS sequence"/>
</dbReference>
<keyword evidence="3" id="KW-0520">NAD</keyword>
<dbReference type="InterPro" id="IPR036291">
    <property type="entry name" value="NAD(P)-bd_dom_sf"/>
</dbReference>
<evidence type="ECO:0000256" key="1">
    <source>
        <dbReference type="ARBA" id="ARBA00005854"/>
    </source>
</evidence>
<dbReference type="SUPFAM" id="SSF51735">
    <property type="entry name" value="NAD(P)-binding Rossmann-fold domains"/>
    <property type="match status" value="1"/>
</dbReference>
<evidence type="ECO:0000313" key="5">
    <source>
        <dbReference type="EMBL" id="KAH7042789.1"/>
    </source>
</evidence>
<dbReference type="Gene3D" id="3.40.50.720">
    <property type="entry name" value="NAD(P)-binding Rossmann-like Domain"/>
    <property type="match status" value="1"/>
</dbReference>
<dbReference type="PANTHER" id="PTHR43761:SF1">
    <property type="entry name" value="D-ISOMER SPECIFIC 2-HYDROXYACID DEHYDROGENASE CATALYTIC DOMAIN-CONTAINING PROTEIN-RELATED"/>
    <property type="match status" value="1"/>
</dbReference>
<evidence type="ECO:0000256" key="2">
    <source>
        <dbReference type="ARBA" id="ARBA00023002"/>
    </source>
</evidence>
<feature type="domain" description="D-isomer specific 2-hydroxyacid dehydrogenase NAD-binding" evidence="4">
    <location>
        <begin position="1"/>
        <end position="42"/>
    </location>
</feature>
<organism evidence="5 6">
    <name type="scientific">Macrophomina phaseolina</name>
    <dbReference type="NCBI Taxonomy" id="35725"/>
    <lineage>
        <taxon>Eukaryota</taxon>
        <taxon>Fungi</taxon>
        <taxon>Dikarya</taxon>
        <taxon>Ascomycota</taxon>
        <taxon>Pezizomycotina</taxon>
        <taxon>Dothideomycetes</taxon>
        <taxon>Dothideomycetes incertae sedis</taxon>
        <taxon>Botryosphaeriales</taxon>
        <taxon>Botryosphaeriaceae</taxon>
        <taxon>Macrophomina</taxon>
    </lineage>
</organism>
<evidence type="ECO:0000313" key="6">
    <source>
        <dbReference type="Proteomes" id="UP000774617"/>
    </source>
</evidence>
<dbReference type="Pfam" id="PF02826">
    <property type="entry name" value="2-Hacid_dh_C"/>
    <property type="match status" value="1"/>
</dbReference>
<protein>
    <recommendedName>
        <fullName evidence="4">D-isomer specific 2-hydroxyacid dehydrogenase NAD-binding domain-containing protein</fullName>
    </recommendedName>
</protein>
<dbReference type="PANTHER" id="PTHR43761">
    <property type="entry name" value="D-ISOMER SPECIFIC 2-HYDROXYACID DEHYDROGENASE FAMILY PROTEIN (AFU_ORTHOLOGUE AFUA_1G13630)"/>
    <property type="match status" value="1"/>
</dbReference>
<reference evidence="5 6" key="1">
    <citation type="journal article" date="2021" name="Nat. Commun.">
        <title>Genetic determinants of endophytism in the Arabidopsis root mycobiome.</title>
        <authorList>
            <person name="Mesny F."/>
            <person name="Miyauchi S."/>
            <person name="Thiergart T."/>
            <person name="Pickel B."/>
            <person name="Atanasova L."/>
            <person name="Karlsson M."/>
            <person name="Huettel B."/>
            <person name="Barry K.W."/>
            <person name="Haridas S."/>
            <person name="Chen C."/>
            <person name="Bauer D."/>
            <person name="Andreopoulos W."/>
            <person name="Pangilinan J."/>
            <person name="LaButti K."/>
            <person name="Riley R."/>
            <person name="Lipzen A."/>
            <person name="Clum A."/>
            <person name="Drula E."/>
            <person name="Henrissat B."/>
            <person name="Kohler A."/>
            <person name="Grigoriev I.V."/>
            <person name="Martin F.M."/>
            <person name="Hacquard S."/>
        </authorList>
    </citation>
    <scope>NUCLEOTIDE SEQUENCE [LARGE SCALE GENOMIC DNA]</scope>
    <source>
        <strain evidence="5 6">MPI-SDFR-AT-0080</strain>
    </source>
</reference>
<dbReference type="InterPro" id="IPR006140">
    <property type="entry name" value="D-isomer_DH_NAD-bd"/>
</dbReference>
<sequence length="58" mass="6248">MIGASRFSLMKDLSILINTSRGAVVDEDELIKALESGKVWRAGPSKLQKGQIGSASRM</sequence>
<accession>A0ABQ8G2K4</accession>
<name>A0ABQ8G2K4_9PEZI</name>
<comment type="similarity">
    <text evidence="1">Belongs to the D-isomer specific 2-hydroxyacid dehydrogenase family.</text>
</comment>